<sequence>MKNGLTLGLMVVVVAAMGWFSWYSWDRMNKMEAKMAQLQKGAAPAAQRGPPPQTTAYKLPMGRSPFMGNKDAKVSVVVFSDFQCPFCARVDPMLQDALKDNDLKNDVNVVFKNFPLSFHKDAKPAAKAALAAWEQDKFWEMSEKLYANQRALTPENFTKWAKEIGLNMTKWENDMKNNDSKYDTWIKEDMTMGLNNAKVRGTPSIYVGGWELRERSVDGIKKVIKEKNLL</sequence>
<dbReference type="PANTHER" id="PTHR13887">
    <property type="entry name" value="GLUTATHIONE S-TRANSFERASE KAPPA"/>
    <property type="match status" value="1"/>
</dbReference>
<evidence type="ECO:0000256" key="3">
    <source>
        <dbReference type="ARBA" id="ARBA00023002"/>
    </source>
</evidence>
<comment type="caution">
    <text evidence="8">The sequence shown here is derived from an EMBL/GenBank/DDBJ whole genome shotgun (WGS) entry which is preliminary data.</text>
</comment>
<dbReference type="PANTHER" id="PTHR13887:SF14">
    <property type="entry name" value="DISULFIDE BOND FORMATION PROTEIN D"/>
    <property type="match status" value="1"/>
</dbReference>
<feature type="transmembrane region" description="Helical" evidence="6">
    <location>
        <begin position="6"/>
        <end position="25"/>
    </location>
</feature>
<dbReference type="Gene3D" id="3.40.30.10">
    <property type="entry name" value="Glutaredoxin"/>
    <property type="match status" value="1"/>
</dbReference>
<evidence type="ECO:0000256" key="2">
    <source>
        <dbReference type="ARBA" id="ARBA00022729"/>
    </source>
</evidence>
<evidence type="ECO:0000256" key="4">
    <source>
        <dbReference type="ARBA" id="ARBA00023157"/>
    </source>
</evidence>
<evidence type="ECO:0000313" key="8">
    <source>
        <dbReference type="EMBL" id="MBN4077418.1"/>
    </source>
</evidence>
<proteinExistence type="inferred from homology"/>
<keyword evidence="4" id="KW-1015">Disulfide bond</keyword>
<keyword evidence="6" id="KW-1133">Transmembrane helix</keyword>
<dbReference type="Pfam" id="PF13462">
    <property type="entry name" value="Thioredoxin_4"/>
    <property type="match status" value="1"/>
</dbReference>
<evidence type="ECO:0000256" key="1">
    <source>
        <dbReference type="ARBA" id="ARBA00005791"/>
    </source>
</evidence>
<dbReference type="InterPro" id="IPR013766">
    <property type="entry name" value="Thioredoxin_domain"/>
</dbReference>
<accession>A0ABS3AWF4</accession>
<dbReference type="InterPro" id="IPR036249">
    <property type="entry name" value="Thioredoxin-like_sf"/>
</dbReference>
<evidence type="ECO:0000256" key="6">
    <source>
        <dbReference type="SAM" id="Phobius"/>
    </source>
</evidence>
<dbReference type="SUPFAM" id="SSF52833">
    <property type="entry name" value="Thioredoxin-like"/>
    <property type="match status" value="1"/>
</dbReference>
<comment type="similarity">
    <text evidence="1">Belongs to the thioredoxin family. DsbA subfamily.</text>
</comment>
<feature type="domain" description="Thioredoxin" evidence="7">
    <location>
        <begin position="43"/>
        <end position="229"/>
    </location>
</feature>
<keyword evidence="9" id="KW-1185">Reference proteome</keyword>
<protein>
    <submittedName>
        <fullName evidence="8">Thioredoxin domain-containing protein</fullName>
    </submittedName>
</protein>
<keyword evidence="5" id="KW-0676">Redox-active center</keyword>
<evidence type="ECO:0000256" key="5">
    <source>
        <dbReference type="ARBA" id="ARBA00023284"/>
    </source>
</evidence>
<evidence type="ECO:0000313" key="9">
    <source>
        <dbReference type="Proteomes" id="UP000765003"/>
    </source>
</evidence>
<dbReference type="InterPro" id="IPR011767">
    <property type="entry name" value="GLR_AS"/>
</dbReference>
<keyword evidence="3" id="KW-0560">Oxidoreductase</keyword>
<keyword evidence="6" id="KW-0472">Membrane</keyword>
<dbReference type="PROSITE" id="PS51352">
    <property type="entry name" value="THIOREDOXIN_2"/>
    <property type="match status" value="1"/>
</dbReference>
<evidence type="ECO:0000259" key="7">
    <source>
        <dbReference type="PROSITE" id="PS51352"/>
    </source>
</evidence>
<dbReference type="PROSITE" id="PS00195">
    <property type="entry name" value="GLUTAREDOXIN_1"/>
    <property type="match status" value="1"/>
</dbReference>
<dbReference type="EMBL" id="JAFITA010000008">
    <property type="protein sequence ID" value="MBN4077418.1"/>
    <property type="molecule type" value="Genomic_DNA"/>
</dbReference>
<dbReference type="InterPro" id="IPR012336">
    <property type="entry name" value="Thioredoxin-like_fold"/>
</dbReference>
<name>A0ABS3AWF4_9FIRM</name>
<gene>
    <name evidence="8" type="ORF">JYT19_00745</name>
</gene>
<keyword evidence="2" id="KW-0732">Signal</keyword>
<dbReference type="Proteomes" id="UP000765003">
    <property type="component" value="Unassembled WGS sequence"/>
</dbReference>
<keyword evidence="6" id="KW-0812">Transmembrane</keyword>
<reference evidence="8" key="1">
    <citation type="submission" date="2021-02" db="EMBL/GenBank/DDBJ databases">
        <title>Activity-based single-cell genomes from oceanic crustal fluid captures similar information to metagenomic and metatranscriptomic surveys with orders of magnitude less sampling.</title>
        <authorList>
            <person name="D'Angelo T.S."/>
            <person name="Orcutt B.N."/>
        </authorList>
    </citation>
    <scope>NUCLEOTIDE SEQUENCE [LARGE SCALE GENOMIC DNA]</scope>
    <source>
        <strain evidence="8">AH-315-E05</strain>
    </source>
</reference>
<organism evidence="8 9">
    <name type="scientific">Sulfobacillus acidophilus</name>
    <dbReference type="NCBI Taxonomy" id="53633"/>
    <lineage>
        <taxon>Bacteria</taxon>
        <taxon>Bacillati</taxon>
        <taxon>Bacillota</taxon>
        <taxon>Clostridia</taxon>
        <taxon>Eubacteriales</taxon>
        <taxon>Clostridiales Family XVII. Incertae Sedis</taxon>
        <taxon>Sulfobacillus</taxon>
    </lineage>
</organism>